<protein>
    <submittedName>
        <fullName evidence="3">Uncharacterized protein</fullName>
    </submittedName>
</protein>
<feature type="region of interest" description="Disordered" evidence="1">
    <location>
        <begin position="172"/>
        <end position="195"/>
    </location>
</feature>
<keyword evidence="2" id="KW-1133">Transmembrane helix</keyword>
<sequence>MKAEHKIFVLSVLAGLSVWVIDAVVDSYIFRFGPFLDLLIPDMPGHEWYIRTVILGVFVAFGLVVAVYARHLRTARERIAQLNRVLLAIRNVNQLITRRMDRDGLLQEVCRELVKTRGFHSAWIALTDESHRATATYQAGLGEAFEPLAERLGRGDQPEWCVEALARPGTLDVAEPVSAHTTPPPSRPSSRSSGLAVRLEHEADVFGLLA</sequence>
<evidence type="ECO:0000256" key="1">
    <source>
        <dbReference type="SAM" id="MobiDB-lite"/>
    </source>
</evidence>
<keyword evidence="2" id="KW-0472">Membrane</keyword>
<keyword evidence="2" id="KW-0812">Transmembrane</keyword>
<accession>A0A0F9C124</accession>
<dbReference type="InterPro" id="IPR029016">
    <property type="entry name" value="GAF-like_dom_sf"/>
</dbReference>
<dbReference type="SUPFAM" id="SSF55781">
    <property type="entry name" value="GAF domain-like"/>
    <property type="match status" value="1"/>
</dbReference>
<dbReference type="EMBL" id="LAZR01035309">
    <property type="protein sequence ID" value="KKL27859.1"/>
    <property type="molecule type" value="Genomic_DNA"/>
</dbReference>
<evidence type="ECO:0000313" key="3">
    <source>
        <dbReference type="EMBL" id="KKL27859.1"/>
    </source>
</evidence>
<gene>
    <name evidence="3" type="ORF">LCGC14_2380960</name>
</gene>
<feature type="non-terminal residue" evidence="3">
    <location>
        <position position="210"/>
    </location>
</feature>
<feature type="transmembrane region" description="Helical" evidence="2">
    <location>
        <begin position="7"/>
        <end position="29"/>
    </location>
</feature>
<comment type="caution">
    <text evidence="3">The sequence shown here is derived from an EMBL/GenBank/DDBJ whole genome shotgun (WGS) entry which is preliminary data.</text>
</comment>
<organism evidence="3">
    <name type="scientific">marine sediment metagenome</name>
    <dbReference type="NCBI Taxonomy" id="412755"/>
    <lineage>
        <taxon>unclassified sequences</taxon>
        <taxon>metagenomes</taxon>
        <taxon>ecological metagenomes</taxon>
    </lineage>
</organism>
<proteinExistence type="predicted"/>
<dbReference type="Gene3D" id="3.30.450.40">
    <property type="match status" value="1"/>
</dbReference>
<name>A0A0F9C124_9ZZZZ</name>
<evidence type="ECO:0000256" key="2">
    <source>
        <dbReference type="SAM" id="Phobius"/>
    </source>
</evidence>
<feature type="transmembrane region" description="Helical" evidence="2">
    <location>
        <begin position="49"/>
        <end position="69"/>
    </location>
</feature>
<reference evidence="3" key="1">
    <citation type="journal article" date="2015" name="Nature">
        <title>Complex archaea that bridge the gap between prokaryotes and eukaryotes.</title>
        <authorList>
            <person name="Spang A."/>
            <person name="Saw J.H."/>
            <person name="Jorgensen S.L."/>
            <person name="Zaremba-Niedzwiedzka K."/>
            <person name="Martijn J."/>
            <person name="Lind A.E."/>
            <person name="van Eijk R."/>
            <person name="Schleper C."/>
            <person name="Guy L."/>
            <person name="Ettema T.J."/>
        </authorList>
    </citation>
    <scope>NUCLEOTIDE SEQUENCE</scope>
</reference>
<dbReference type="AlphaFoldDB" id="A0A0F9C124"/>